<feature type="domain" description="PucR C-terminal helix-turn-helix" evidence="1">
    <location>
        <begin position="350"/>
        <end position="408"/>
    </location>
</feature>
<dbReference type="Pfam" id="PF13556">
    <property type="entry name" value="HTH_30"/>
    <property type="match status" value="1"/>
</dbReference>
<comment type="caution">
    <text evidence="3">The sequence shown here is derived from an EMBL/GenBank/DDBJ whole genome shotgun (WGS) entry which is preliminary data.</text>
</comment>
<gene>
    <name evidence="3" type="ORF">JOF56_010944</name>
</gene>
<dbReference type="GO" id="GO:0003677">
    <property type="term" value="F:DNA binding"/>
    <property type="evidence" value="ECO:0007669"/>
    <property type="project" value="UniProtKB-KW"/>
</dbReference>
<organism evidence="3 4">
    <name type="scientific">Kibdelosporangium banguiense</name>
    <dbReference type="NCBI Taxonomy" id="1365924"/>
    <lineage>
        <taxon>Bacteria</taxon>
        <taxon>Bacillati</taxon>
        <taxon>Actinomycetota</taxon>
        <taxon>Actinomycetes</taxon>
        <taxon>Pseudonocardiales</taxon>
        <taxon>Pseudonocardiaceae</taxon>
        <taxon>Kibdelosporangium</taxon>
    </lineage>
</organism>
<dbReference type="Pfam" id="PF25906">
    <property type="entry name" value="PucR-like_N"/>
    <property type="match status" value="1"/>
</dbReference>
<name>A0ABS4U1M6_9PSEU</name>
<proteinExistence type="predicted"/>
<accession>A0ABS4U1M6</accession>
<evidence type="ECO:0000313" key="3">
    <source>
        <dbReference type="EMBL" id="MBP2330559.1"/>
    </source>
</evidence>
<feature type="domain" description="PucR-like N-terminal" evidence="2">
    <location>
        <begin position="29"/>
        <end position="195"/>
    </location>
</feature>
<dbReference type="PANTHER" id="PTHR33744">
    <property type="entry name" value="CARBOHYDRATE DIACID REGULATOR"/>
    <property type="match status" value="1"/>
</dbReference>
<dbReference type="InterPro" id="IPR025736">
    <property type="entry name" value="PucR_C-HTH_dom"/>
</dbReference>
<keyword evidence="4" id="KW-1185">Reference proteome</keyword>
<dbReference type="InterPro" id="IPR058663">
    <property type="entry name" value="PucR-like_N"/>
</dbReference>
<reference evidence="3 4" key="1">
    <citation type="submission" date="2021-03" db="EMBL/GenBank/DDBJ databases">
        <title>Sequencing the genomes of 1000 actinobacteria strains.</title>
        <authorList>
            <person name="Klenk H.-P."/>
        </authorList>
    </citation>
    <scope>NUCLEOTIDE SEQUENCE [LARGE SCALE GENOMIC DNA]</scope>
    <source>
        <strain evidence="3 4">DSM 46670</strain>
    </source>
</reference>
<sequence>MTGPPDPDLPIAFAARSPAPGGRAAGDLWSRLPAELAVLFRPQVMDLTDEIWQELQRAVPAFGHQLDDACGIRIAGYIQQALTQFVDRLADPTAPQDYAAERFRQLALRDDVSGRPILDILQTAYRVGARVAWRRVVDEGTRIGIPTDALCLLAEAIFMYIDELSALAVEGQASARIREAGALERRRRQLLELLLAGATREALSQLSEAARWPLPQRVLAVSLDIRDAWPDPEEPSLDSRILVDLEGAAPCLLVGEEHRELVERLPVFLPGWRAAAGPVTDLDDARISLRWARRVTHLVRRGTLPDATVTWFDDHLPTLWLLHDRFLVQQISTRVLAPLNGLSPTQRATLSETLLIWLQTQRTAVEMAEILSVHPQTVRYRMRQLTRLFGDSLNDIDARFDLEVALRAERVPLDDQ</sequence>
<dbReference type="EMBL" id="JAGINW010000001">
    <property type="protein sequence ID" value="MBP2330559.1"/>
    <property type="molecule type" value="Genomic_DNA"/>
</dbReference>
<dbReference type="Proteomes" id="UP001519332">
    <property type="component" value="Unassembled WGS sequence"/>
</dbReference>
<dbReference type="PANTHER" id="PTHR33744:SF1">
    <property type="entry name" value="DNA-BINDING TRANSCRIPTIONAL ACTIVATOR ADER"/>
    <property type="match status" value="1"/>
</dbReference>
<dbReference type="InterPro" id="IPR051448">
    <property type="entry name" value="CdaR-like_regulators"/>
</dbReference>
<keyword evidence="3" id="KW-0238">DNA-binding</keyword>
<evidence type="ECO:0000313" key="4">
    <source>
        <dbReference type="Proteomes" id="UP001519332"/>
    </source>
</evidence>
<evidence type="ECO:0000259" key="1">
    <source>
        <dbReference type="Pfam" id="PF13556"/>
    </source>
</evidence>
<evidence type="ECO:0000259" key="2">
    <source>
        <dbReference type="Pfam" id="PF25906"/>
    </source>
</evidence>
<dbReference type="Gene3D" id="1.10.10.2840">
    <property type="entry name" value="PucR C-terminal helix-turn-helix domain"/>
    <property type="match status" value="1"/>
</dbReference>
<protein>
    <submittedName>
        <fullName evidence="3">DNA-binding CsgD family transcriptional regulator</fullName>
    </submittedName>
</protein>
<dbReference type="RefSeq" id="WP_307855697.1">
    <property type="nucleotide sequence ID" value="NZ_JAGINW010000001.1"/>
</dbReference>
<dbReference type="InterPro" id="IPR042070">
    <property type="entry name" value="PucR_C-HTH_sf"/>
</dbReference>